<feature type="transmembrane region" description="Helical" evidence="10">
    <location>
        <begin position="142"/>
        <end position="159"/>
    </location>
</feature>
<keyword evidence="8" id="KW-0406">Ion transport</keyword>
<feature type="transmembrane region" description="Helical" evidence="10">
    <location>
        <begin position="421"/>
        <end position="441"/>
    </location>
</feature>
<dbReference type="GO" id="GO:0016020">
    <property type="term" value="C:membrane"/>
    <property type="evidence" value="ECO:0007669"/>
    <property type="project" value="UniProtKB-SubCell"/>
</dbReference>
<dbReference type="STRING" id="204536.SULAZ_0958"/>
<comment type="subcellular location">
    <subcellularLocation>
        <location evidence="1">Membrane</location>
        <topology evidence="1">Multi-pass membrane protein</topology>
    </subcellularLocation>
</comment>
<evidence type="ECO:0000313" key="13">
    <source>
        <dbReference type="EMBL" id="ACN99565.1"/>
    </source>
</evidence>
<feature type="transmembrane region" description="Helical" evidence="10">
    <location>
        <begin position="338"/>
        <end position="358"/>
    </location>
</feature>
<organism evidence="13 14">
    <name type="scientific">Sulfurihydrogenibium azorense (strain DSM 15241 / OCM 825 / Az-Fu1)</name>
    <dbReference type="NCBI Taxonomy" id="204536"/>
    <lineage>
        <taxon>Bacteria</taxon>
        <taxon>Pseudomonadati</taxon>
        <taxon>Aquificota</taxon>
        <taxon>Aquificia</taxon>
        <taxon>Aquificales</taxon>
        <taxon>Hydrogenothermaceae</taxon>
        <taxon>Sulfurihydrogenibium</taxon>
    </lineage>
</organism>
<dbReference type="InterPro" id="IPR053952">
    <property type="entry name" value="K_trans_C"/>
</dbReference>
<evidence type="ECO:0000256" key="8">
    <source>
        <dbReference type="ARBA" id="ARBA00023065"/>
    </source>
</evidence>
<dbReference type="AlphaFoldDB" id="C1DUZ4"/>
<dbReference type="EMBL" id="CP001229">
    <property type="protein sequence ID" value="ACN99565.1"/>
    <property type="molecule type" value="Genomic_DNA"/>
</dbReference>
<dbReference type="PANTHER" id="PTHR30540">
    <property type="entry name" value="OSMOTIC STRESS POTASSIUM TRANSPORTER"/>
    <property type="match status" value="1"/>
</dbReference>
<dbReference type="InterPro" id="IPR003855">
    <property type="entry name" value="K+_transporter"/>
</dbReference>
<evidence type="ECO:0000256" key="6">
    <source>
        <dbReference type="ARBA" id="ARBA00022958"/>
    </source>
</evidence>
<name>C1DUZ4_SULAA</name>
<keyword evidence="3" id="KW-0633">Potassium transport</keyword>
<proteinExistence type="predicted"/>
<evidence type="ECO:0000256" key="1">
    <source>
        <dbReference type="ARBA" id="ARBA00004141"/>
    </source>
</evidence>
<keyword evidence="14" id="KW-1185">Reference proteome</keyword>
<reference evidence="13 14" key="1">
    <citation type="journal article" date="2009" name="J. Bacteriol.">
        <title>Complete and draft genome sequences of six members of the Aquificales.</title>
        <authorList>
            <person name="Reysenbach A.L."/>
            <person name="Hamamura N."/>
            <person name="Podar M."/>
            <person name="Griffiths E."/>
            <person name="Ferreira S."/>
            <person name="Hochstein R."/>
            <person name="Heidelberg J."/>
            <person name="Johnson J."/>
            <person name="Mead D."/>
            <person name="Pohorille A."/>
            <person name="Sarmiento M."/>
            <person name="Schweighofer K."/>
            <person name="Seshadri R."/>
            <person name="Voytek M.A."/>
        </authorList>
    </citation>
    <scope>NUCLEOTIDE SEQUENCE [LARGE SCALE GENOMIC DNA]</scope>
    <source>
        <strain evidence="14">Az-Fu1 / DSM 15241 / OCM 825</strain>
    </source>
</reference>
<feature type="transmembrane region" description="Helical" evidence="10">
    <location>
        <begin position="100"/>
        <end position="122"/>
    </location>
</feature>
<evidence type="ECO:0000256" key="5">
    <source>
        <dbReference type="ARBA" id="ARBA00022847"/>
    </source>
</evidence>
<dbReference type="GO" id="GO:0015293">
    <property type="term" value="F:symporter activity"/>
    <property type="evidence" value="ECO:0007669"/>
    <property type="project" value="UniProtKB-KW"/>
</dbReference>
<feature type="domain" description="K+ potassium transporter integral membrane" evidence="11">
    <location>
        <begin position="12"/>
        <end position="456"/>
    </location>
</feature>
<dbReference type="PANTHER" id="PTHR30540:SF83">
    <property type="entry name" value="K+ POTASSIUM TRANSPORTER"/>
    <property type="match status" value="1"/>
</dbReference>
<evidence type="ECO:0000259" key="11">
    <source>
        <dbReference type="Pfam" id="PF02705"/>
    </source>
</evidence>
<feature type="domain" description="K+ potassium transporter C-terminal" evidence="12">
    <location>
        <begin position="472"/>
        <end position="605"/>
    </location>
</feature>
<protein>
    <submittedName>
        <fullName evidence="13">K+ potassium transporter</fullName>
    </submittedName>
</protein>
<evidence type="ECO:0000256" key="2">
    <source>
        <dbReference type="ARBA" id="ARBA00022448"/>
    </source>
</evidence>
<keyword evidence="7 10" id="KW-1133">Transmembrane helix</keyword>
<sequence length="605" mass="68023">MHTNKTSFSDVIRAIGTVFGDIGTSPLYTFAVIILITKPTIEEIYGIASLMIWTLILIPTLQYAWLAMNLSLRGEGSIIVLGEIAQSITKSEKLRRVHRALTILGIGFLLGDGIITPAITILSSTEGLKLIHGLENLTQEEILFIAIFITLILFLVQKFGTGKIGIAFGPFMTVYFLSISLIGIYFISKNPSVLKAFNPMEAFNFIANHPFVAFLALSEVILVATGGEAMYADMGHIGKNAIRIAWIFVFFAVVSSYLGQVSFILSKPGEQNPFFDSASILLGNNFYILFLIIVTGAGIIASQALISGVFSIIFQGINARLIPLLQVRHTSTQLSTQIYIPVVNFFLLLGVLIMFLLFRQSEKMASAYGFAVNIDMVITSIFLMYTYFNLRKYFYFVVAVFLFLIDLTFLASNTLKIPHGAFWPILFATPPITFMAIYVLGQARIYKKAKFMDLQTFINNFQKIYPSKCKIKGCAVFLIREKERIAPYIVETMIKHGIIYEENVFLSLKKLDQPFGIKSYIAGEICPGIKHAIVEYGYQEIVNVEQELRNLDINERVVFYGVDNVYSENLIWKLFGLIKRIFSNFADFYKLPPQKVHGVVVRIEI</sequence>
<evidence type="ECO:0000259" key="12">
    <source>
        <dbReference type="Pfam" id="PF22776"/>
    </source>
</evidence>
<feature type="transmembrane region" description="Helical" evidence="10">
    <location>
        <begin position="12"/>
        <end position="38"/>
    </location>
</feature>
<feature type="transmembrane region" description="Helical" evidence="10">
    <location>
        <begin position="244"/>
        <end position="266"/>
    </location>
</feature>
<evidence type="ECO:0000256" key="3">
    <source>
        <dbReference type="ARBA" id="ARBA00022538"/>
    </source>
</evidence>
<dbReference type="Pfam" id="PF22776">
    <property type="entry name" value="K_trans_C"/>
    <property type="match status" value="1"/>
</dbReference>
<dbReference type="HOGENOM" id="CLU_008142_4_2_0"/>
<feature type="transmembrane region" description="Helical" evidence="10">
    <location>
        <begin position="393"/>
        <end position="415"/>
    </location>
</feature>
<feature type="transmembrane region" description="Helical" evidence="10">
    <location>
        <begin position="286"/>
        <end position="317"/>
    </location>
</feature>
<evidence type="ECO:0000256" key="7">
    <source>
        <dbReference type="ARBA" id="ARBA00022989"/>
    </source>
</evidence>
<gene>
    <name evidence="13" type="ordered locus">SULAZ_0958</name>
</gene>
<feature type="transmembrane region" description="Helical" evidence="10">
    <location>
        <begin position="364"/>
        <end position="386"/>
    </location>
</feature>
<evidence type="ECO:0000256" key="10">
    <source>
        <dbReference type="SAM" id="Phobius"/>
    </source>
</evidence>
<keyword evidence="2" id="KW-0813">Transport</keyword>
<feature type="transmembrane region" description="Helical" evidence="10">
    <location>
        <begin position="44"/>
        <end position="66"/>
    </location>
</feature>
<dbReference type="Proteomes" id="UP000001369">
    <property type="component" value="Chromosome"/>
</dbReference>
<accession>C1DUZ4</accession>
<dbReference type="Pfam" id="PF02705">
    <property type="entry name" value="K_trans"/>
    <property type="match status" value="1"/>
</dbReference>
<keyword evidence="9 10" id="KW-0472">Membrane</keyword>
<feature type="transmembrane region" description="Helical" evidence="10">
    <location>
        <begin position="207"/>
        <end position="232"/>
    </location>
</feature>
<dbReference type="eggNOG" id="COG3158">
    <property type="taxonomic scope" value="Bacteria"/>
</dbReference>
<dbReference type="InterPro" id="IPR053951">
    <property type="entry name" value="K_trans_N"/>
</dbReference>
<dbReference type="KEGG" id="saf:SULAZ_0958"/>
<evidence type="ECO:0000313" key="14">
    <source>
        <dbReference type="Proteomes" id="UP000001369"/>
    </source>
</evidence>
<evidence type="ECO:0000256" key="9">
    <source>
        <dbReference type="ARBA" id="ARBA00023136"/>
    </source>
</evidence>
<feature type="transmembrane region" description="Helical" evidence="10">
    <location>
        <begin position="166"/>
        <end position="187"/>
    </location>
</feature>
<keyword evidence="4 10" id="KW-0812">Transmembrane</keyword>
<keyword evidence="5" id="KW-0769">Symport</keyword>
<keyword evidence="6" id="KW-0630">Potassium</keyword>
<evidence type="ECO:0000256" key="4">
    <source>
        <dbReference type="ARBA" id="ARBA00022692"/>
    </source>
</evidence>
<dbReference type="GO" id="GO:0015079">
    <property type="term" value="F:potassium ion transmembrane transporter activity"/>
    <property type="evidence" value="ECO:0007669"/>
    <property type="project" value="InterPro"/>
</dbReference>